<dbReference type="Pfam" id="PF22456">
    <property type="entry name" value="PqqF-like_C_4"/>
    <property type="match status" value="1"/>
</dbReference>
<organism evidence="4">
    <name type="scientific">marine metagenome</name>
    <dbReference type="NCBI Taxonomy" id="408172"/>
    <lineage>
        <taxon>unclassified sequences</taxon>
        <taxon>metagenomes</taxon>
        <taxon>ecological metagenomes</taxon>
    </lineage>
</organism>
<dbReference type="EMBL" id="UINC01083065">
    <property type="protein sequence ID" value="SVC28405.1"/>
    <property type="molecule type" value="Genomic_DNA"/>
</dbReference>
<evidence type="ECO:0000259" key="3">
    <source>
        <dbReference type="Pfam" id="PF22456"/>
    </source>
</evidence>
<evidence type="ECO:0000313" key="4">
    <source>
        <dbReference type="EMBL" id="SVC28405.1"/>
    </source>
</evidence>
<feature type="domain" description="Coenzyme PQQ synthesis protein F-like C-terminal lobe" evidence="3">
    <location>
        <begin position="282"/>
        <end position="381"/>
    </location>
</feature>
<gene>
    <name evidence="4" type="ORF">METZ01_LOCUS281259</name>
</gene>
<dbReference type="InterPro" id="IPR011249">
    <property type="entry name" value="Metalloenz_LuxS/M16"/>
</dbReference>
<dbReference type="InterPro" id="IPR032632">
    <property type="entry name" value="Peptidase_M16_M"/>
</dbReference>
<dbReference type="PANTHER" id="PTHR43690">
    <property type="entry name" value="NARDILYSIN"/>
    <property type="match status" value="1"/>
</dbReference>
<dbReference type="GO" id="GO:0046872">
    <property type="term" value="F:metal ion binding"/>
    <property type="evidence" value="ECO:0007669"/>
    <property type="project" value="UniProtKB-KW"/>
</dbReference>
<feature type="domain" description="Peptidase M16 middle/third" evidence="2">
    <location>
        <begin position="2"/>
        <end position="181"/>
    </location>
</feature>
<protein>
    <recommendedName>
        <fullName evidence="5">Peptidase M16 C-terminal domain-containing protein</fullName>
    </recommendedName>
</protein>
<keyword evidence="1" id="KW-0479">Metal-binding</keyword>
<dbReference type="GO" id="GO:0004222">
    <property type="term" value="F:metalloendopeptidase activity"/>
    <property type="evidence" value="ECO:0007669"/>
    <property type="project" value="TreeGrafter"/>
</dbReference>
<evidence type="ECO:0008006" key="5">
    <source>
        <dbReference type="Google" id="ProtNLM"/>
    </source>
</evidence>
<reference evidence="4" key="1">
    <citation type="submission" date="2018-05" db="EMBL/GenBank/DDBJ databases">
        <authorList>
            <person name="Lanie J.A."/>
            <person name="Ng W.-L."/>
            <person name="Kazmierczak K.M."/>
            <person name="Andrzejewski T.M."/>
            <person name="Davidsen T.M."/>
            <person name="Wayne K.J."/>
            <person name="Tettelin H."/>
            <person name="Glass J.I."/>
            <person name="Rusch D."/>
            <person name="Podicherti R."/>
            <person name="Tsui H.-C.T."/>
            <person name="Winkler M.E."/>
        </authorList>
    </citation>
    <scope>NUCLEOTIDE SEQUENCE</scope>
</reference>
<dbReference type="SUPFAM" id="SSF63411">
    <property type="entry name" value="LuxS/MPP-like metallohydrolase"/>
    <property type="match status" value="2"/>
</dbReference>
<dbReference type="Gene3D" id="3.30.830.10">
    <property type="entry name" value="Metalloenzyme, LuxS/M16 peptidase-like"/>
    <property type="match status" value="2"/>
</dbReference>
<dbReference type="PANTHER" id="PTHR43690:SF18">
    <property type="entry name" value="INSULIN-DEGRADING ENZYME-RELATED"/>
    <property type="match status" value="1"/>
</dbReference>
<dbReference type="Pfam" id="PF16187">
    <property type="entry name" value="Peptidase_M16_M"/>
    <property type="match status" value="1"/>
</dbReference>
<sequence length="411" mass="46366">MRLPLPNPFISTDLELRMASAVSKVPERIEIGPGFSLWFQNDTSFGFPKGNFFVSIRSPFANDSPRNTGLTQLYVATVLDQLNDVTYSALLAGLGFEVYDHGRGISLKLKGYSARQGELLSIVLAALKAPEVSPERFARVRTQLLRALKNDAHQDPAGRIMSDLNRLLVAPAWWPDELAAAVEDLDPEDLEAFVPRFLGQGVAVALAHGNYLQDDATDLAKTVRRELLEHRQVEIVDSSRVLKLDKGTVARLTSDADHLDSAFVGYFQGQSRQLEERAAYLLIGQLLESPFYKALRTRQKMGYVVVAGFMPLRRVPGLVFLVQSPDRTPDEIRSAIEIFLRGFSETLEHMPSDVFEQYRQSILMRINTPDQRLGERSARYWHEIDRKAYTFDSRERLSAAILAQTLKMLRQ</sequence>
<proteinExistence type="predicted"/>
<dbReference type="InterPro" id="IPR050626">
    <property type="entry name" value="Peptidase_M16"/>
</dbReference>
<dbReference type="InterPro" id="IPR054734">
    <property type="entry name" value="PqqF-like_C_4"/>
</dbReference>
<evidence type="ECO:0000256" key="1">
    <source>
        <dbReference type="ARBA" id="ARBA00022723"/>
    </source>
</evidence>
<dbReference type="AlphaFoldDB" id="A0A382KY00"/>
<feature type="non-terminal residue" evidence="4">
    <location>
        <position position="411"/>
    </location>
</feature>
<accession>A0A382KY00</accession>
<evidence type="ECO:0000259" key="2">
    <source>
        <dbReference type="Pfam" id="PF16187"/>
    </source>
</evidence>
<name>A0A382KY00_9ZZZZ</name>